<name>F4WQV0_ACREC</name>
<dbReference type="EMBL" id="GL888275">
    <property type="protein sequence ID" value="EGI63463.1"/>
    <property type="molecule type" value="Genomic_DNA"/>
</dbReference>
<gene>
    <name evidence="2" type="ORF">G5I_08192</name>
</gene>
<dbReference type="Proteomes" id="UP000007755">
    <property type="component" value="Unassembled WGS sequence"/>
</dbReference>
<keyword evidence="3" id="KW-1185">Reference proteome</keyword>
<dbReference type="AlphaFoldDB" id="F4WQV0"/>
<protein>
    <submittedName>
        <fullName evidence="2">Uncharacterized protein</fullName>
    </submittedName>
</protein>
<evidence type="ECO:0000313" key="2">
    <source>
        <dbReference type="EMBL" id="EGI63463.1"/>
    </source>
</evidence>
<feature type="region of interest" description="Disordered" evidence="1">
    <location>
        <begin position="233"/>
        <end position="265"/>
    </location>
</feature>
<organism evidence="3">
    <name type="scientific">Acromyrmex echinatior</name>
    <name type="common">Panamanian leafcutter ant</name>
    <name type="synonym">Acromyrmex octospinosus echinatior</name>
    <dbReference type="NCBI Taxonomy" id="103372"/>
    <lineage>
        <taxon>Eukaryota</taxon>
        <taxon>Metazoa</taxon>
        <taxon>Ecdysozoa</taxon>
        <taxon>Arthropoda</taxon>
        <taxon>Hexapoda</taxon>
        <taxon>Insecta</taxon>
        <taxon>Pterygota</taxon>
        <taxon>Neoptera</taxon>
        <taxon>Endopterygota</taxon>
        <taxon>Hymenoptera</taxon>
        <taxon>Apocrita</taxon>
        <taxon>Aculeata</taxon>
        <taxon>Formicoidea</taxon>
        <taxon>Formicidae</taxon>
        <taxon>Myrmicinae</taxon>
        <taxon>Acromyrmex</taxon>
    </lineage>
</organism>
<evidence type="ECO:0000256" key="1">
    <source>
        <dbReference type="SAM" id="MobiDB-lite"/>
    </source>
</evidence>
<dbReference type="InParanoid" id="F4WQV0"/>
<proteinExistence type="predicted"/>
<evidence type="ECO:0000313" key="3">
    <source>
        <dbReference type="Proteomes" id="UP000007755"/>
    </source>
</evidence>
<accession>F4WQV0</accession>
<sequence length="265" mass="29062">MERSICSGMHSALIALSASRIYTLLRVEPLKKPSFTLPLQHPCPALCHPIVKSHNFEARCALPVAKTNDLLTLDIIEKRFPIHDGKSEEAENFVIFHTDCDALERIERHVGPKFREFKEYGRWSAYEGFKIARKPSREVRRSGRAAEIGAAGVMQRVGAAGGPGPIGFQGPPRSLKISPVNIQDEPADPTQRSNMPRDCHAKICSRAMVYGVVTAVYGPFGCYSSYEKVQKAQTGSDRLGPMFESAPGARPSKSPGPSGLQFTTP</sequence>
<reference evidence="2" key="1">
    <citation type="submission" date="2011-02" db="EMBL/GenBank/DDBJ databases">
        <title>The genome of the leaf-cutting ant Acromyrmex echinatior suggests key adaptations to social evolution and fungus farming.</title>
        <authorList>
            <person name="Nygaard S."/>
            <person name="Zhang G."/>
        </authorList>
    </citation>
    <scope>NUCLEOTIDE SEQUENCE</scope>
</reference>